<protein>
    <recommendedName>
        <fullName evidence="3">D-xylose 1-dehydrogenase (NADP(+), D-xylono-1,5-lactone-forming)</fullName>
        <ecNumber evidence="3">1.1.1.179</ecNumber>
    </recommendedName>
    <alternativeName>
        <fullName evidence="4">D-xylose-NADP dehydrogenase</fullName>
    </alternativeName>
</protein>
<evidence type="ECO:0000256" key="1">
    <source>
        <dbReference type="ARBA" id="ARBA00010928"/>
    </source>
</evidence>
<dbReference type="GO" id="GO:0047837">
    <property type="term" value="F:D-xylose 1-dehydrogenase (NADP+) activity"/>
    <property type="evidence" value="ECO:0007669"/>
    <property type="project" value="UniProtKB-EC"/>
</dbReference>
<dbReference type="InterPro" id="IPR055170">
    <property type="entry name" value="GFO_IDH_MocA-like_dom"/>
</dbReference>
<dbReference type="SUPFAM" id="SSF55347">
    <property type="entry name" value="Glyceraldehyde-3-phosphate dehydrogenase-like, C-terminal domain"/>
    <property type="match status" value="1"/>
</dbReference>
<dbReference type="Proteomes" id="UP001178507">
    <property type="component" value="Unassembled WGS sequence"/>
</dbReference>
<comment type="caution">
    <text evidence="8">The sequence shown here is derived from an EMBL/GenBank/DDBJ whole genome shotgun (WGS) entry which is preliminary data.</text>
</comment>
<dbReference type="GO" id="GO:0000166">
    <property type="term" value="F:nucleotide binding"/>
    <property type="evidence" value="ECO:0007669"/>
    <property type="project" value="InterPro"/>
</dbReference>
<evidence type="ECO:0000256" key="5">
    <source>
        <dbReference type="ARBA" id="ARBA00049233"/>
    </source>
</evidence>
<comment type="similarity">
    <text evidence="1">Belongs to the Gfo/Idh/MocA family.</text>
</comment>
<proteinExistence type="inferred from homology"/>
<reference evidence="8" key="1">
    <citation type="submission" date="2023-08" db="EMBL/GenBank/DDBJ databases">
        <authorList>
            <person name="Chen Y."/>
            <person name="Shah S."/>
            <person name="Dougan E. K."/>
            <person name="Thang M."/>
            <person name="Chan C."/>
        </authorList>
    </citation>
    <scope>NUCLEOTIDE SEQUENCE</scope>
</reference>
<evidence type="ECO:0000259" key="6">
    <source>
        <dbReference type="Pfam" id="PF01408"/>
    </source>
</evidence>
<evidence type="ECO:0000256" key="4">
    <source>
        <dbReference type="ARBA" id="ARBA00042988"/>
    </source>
</evidence>
<evidence type="ECO:0000313" key="8">
    <source>
        <dbReference type="EMBL" id="CAJ1403784.1"/>
    </source>
</evidence>
<evidence type="ECO:0000256" key="2">
    <source>
        <dbReference type="ARBA" id="ARBA00023002"/>
    </source>
</evidence>
<sequence>MTWLKKLTELEDDGLTGVRVQALRRFAAEPASGKEGPVHWQQSMGRITLTCPLVQGNLKEEDLVVQASTCQLQVLVQNKPVEGLNGTLCGSLLPKLCYFRLQRVASRRMTRGVDEAFQRATLVLELAKGAHKSWPQLRRGGFGSVERFRSFPMSGLLRWGICGAGKISRDFALGLLQNGGLEKGSRVHGVASRGGHGAREFVAKFANCGHQIGRSFNSYEEMFADPELDVVYVGTVHPTHYQVALAGIRAGKHVLVEKPLCTTLAETRDLVAEARKAGVFLMEGLWTRCFPATLRVKELLESNRFGPVRAVSADFGFYLPFDASHRLHAKETGGGAMLNLGFYPVQWAVFAFGGRIPDRIVAAGRLSPAGVDLQGGATLVWNGKDGSGSEPGTSAGVASLTFGFCCNTGETAEIICERGSLRVETPAHAPIKLRIVDRSADPLARPGAGSYEEEVVEFPLEELPYHSWAEPQPGFSYPHGEGMMYEARHVEECLARGLLESPLYPLDETLVVAQIMDECVRQLTQRPA</sequence>
<name>A0AA36JDQ3_9DINO</name>
<keyword evidence="9" id="KW-1185">Reference proteome</keyword>
<accession>A0AA36JDQ3</accession>
<dbReference type="SUPFAM" id="SSF49764">
    <property type="entry name" value="HSP20-like chaperones"/>
    <property type="match status" value="1"/>
</dbReference>
<dbReference type="EMBL" id="CAUJNA010003509">
    <property type="protein sequence ID" value="CAJ1403784.1"/>
    <property type="molecule type" value="Genomic_DNA"/>
</dbReference>
<dbReference type="InterPro" id="IPR008978">
    <property type="entry name" value="HSP20-like_chaperone"/>
</dbReference>
<feature type="domain" description="GFO/IDH/MocA-like oxidoreductase" evidence="7">
    <location>
        <begin position="294"/>
        <end position="422"/>
    </location>
</feature>
<dbReference type="InterPro" id="IPR000683">
    <property type="entry name" value="Gfo/Idh/MocA-like_OxRdtase_N"/>
</dbReference>
<comment type="catalytic activity">
    <reaction evidence="5">
        <text>D-xylose + NADP(+) = D-xylono-1,5-lactone + NADPH + H(+)</text>
        <dbReference type="Rhea" id="RHEA:22000"/>
        <dbReference type="ChEBI" id="CHEBI:15378"/>
        <dbReference type="ChEBI" id="CHEBI:15867"/>
        <dbReference type="ChEBI" id="CHEBI:53455"/>
        <dbReference type="ChEBI" id="CHEBI:57783"/>
        <dbReference type="ChEBI" id="CHEBI:58349"/>
        <dbReference type="EC" id="1.1.1.179"/>
    </reaction>
</comment>
<dbReference type="InterPro" id="IPR050984">
    <property type="entry name" value="Gfo/Idh/MocA_domain"/>
</dbReference>
<dbReference type="Gene3D" id="3.30.360.10">
    <property type="entry name" value="Dihydrodipicolinate Reductase, domain 2"/>
    <property type="match status" value="1"/>
</dbReference>
<keyword evidence="2" id="KW-0560">Oxidoreductase</keyword>
<feature type="domain" description="Gfo/Idh/MocA-like oxidoreductase N-terminal" evidence="6">
    <location>
        <begin position="157"/>
        <end position="284"/>
    </location>
</feature>
<evidence type="ECO:0000313" key="9">
    <source>
        <dbReference type="Proteomes" id="UP001178507"/>
    </source>
</evidence>
<gene>
    <name evidence="8" type="ORF">EVOR1521_LOCUS26374</name>
</gene>
<dbReference type="Pfam" id="PF01408">
    <property type="entry name" value="GFO_IDH_MocA"/>
    <property type="match status" value="1"/>
</dbReference>
<evidence type="ECO:0000256" key="3">
    <source>
        <dbReference type="ARBA" id="ARBA00038984"/>
    </source>
</evidence>
<dbReference type="PANTHER" id="PTHR22604:SF105">
    <property type="entry name" value="TRANS-1,2-DIHYDROBENZENE-1,2-DIOL DEHYDROGENASE"/>
    <property type="match status" value="1"/>
</dbReference>
<dbReference type="PANTHER" id="PTHR22604">
    <property type="entry name" value="OXIDOREDUCTASES"/>
    <property type="match status" value="1"/>
</dbReference>
<dbReference type="Gene3D" id="2.60.40.790">
    <property type="match status" value="1"/>
</dbReference>
<dbReference type="Gene3D" id="3.40.50.720">
    <property type="entry name" value="NAD(P)-binding Rossmann-like Domain"/>
    <property type="match status" value="1"/>
</dbReference>
<evidence type="ECO:0000259" key="7">
    <source>
        <dbReference type="Pfam" id="PF22725"/>
    </source>
</evidence>
<dbReference type="EC" id="1.1.1.179" evidence="3"/>
<dbReference type="AlphaFoldDB" id="A0AA36JDQ3"/>
<organism evidence="8 9">
    <name type="scientific">Effrenium voratum</name>
    <dbReference type="NCBI Taxonomy" id="2562239"/>
    <lineage>
        <taxon>Eukaryota</taxon>
        <taxon>Sar</taxon>
        <taxon>Alveolata</taxon>
        <taxon>Dinophyceae</taxon>
        <taxon>Suessiales</taxon>
        <taxon>Symbiodiniaceae</taxon>
        <taxon>Effrenium</taxon>
    </lineage>
</organism>
<dbReference type="Pfam" id="PF22725">
    <property type="entry name" value="GFO_IDH_MocA_C3"/>
    <property type="match status" value="1"/>
</dbReference>
<dbReference type="InterPro" id="IPR036291">
    <property type="entry name" value="NAD(P)-bd_dom_sf"/>
</dbReference>
<dbReference type="SUPFAM" id="SSF51735">
    <property type="entry name" value="NAD(P)-binding Rossmann-fold domains"/>
    <property type="match status" value="1"/>
</dbReference>